<dbReference type="PANTHER" id="PTHR47751">
    <property type="entry name" value="SUPERFAMILY HYDROLASE, PUTATIVE (AFU_ORTHOLOGUE AFUA_2G16580)-RELATED"/>
    <property type="match status" value="1"/>
</dbReference>
<evidence type="ECO:0000313" key="4">
    <source>
        <dbReference type="Proteomes" id="UP001327957"/>
    </source>
</evidence>
<comment type="similarity">
    <text evidence="1">Belongs to the polyketide transferase af380 family.</text>
</comment>
<evidence type="ECO:0000256" key="1">
    <source>
        <dbReference type="ARBA" id="ARBA00029464"/>
    </source>
</evidence>
<protein>
    <recommendedName>
        <fullName evidence="2">AB hydrolase-1 domain-containing protein</fullName>
    </recommendedName>
</protein>
<reference evidence="3 4" key="1">
    <citation type="submission" date="2023-04" db="EMBL/GenBank/DDBJ databases">
        <title>Colletotrichum tabacum stain YC1 causing leaf anthracnose on Nicotiana tabacum(L.) cv.</title>
        <authorList>
            <person name="Ji Z."/>
            <person name="Wang M."/>
            <person name="Zhang J."/>
            <person name="Wang N."/>
            <person name="Zhou Z."/>
        </authorList>
    </citation>
    <scope>NUCLEOTIDE SEQUENCE [LARGE SCALE GENOMIC DNA]</scope>
    <source>
        <strain evidence="3 4">YC1</strain>
    </source>
</reference>
<dbReference type="Gene3D" id="1.10.10.800">
    <property type="match status" value="1"/>
</dbReference>
<proteinExistence type="inferred from homology"/>
<dbReference type="Gene3D" id="3.40.50.1820">
    <property type="entry name" value="alpha/beta hydrolase"/>
    <property type="match status" value="1"/>
</dbReference>
<dbReference type="Pfam" id="PF00561">
    <property type="entry name" value="Abhydrolase_1"/>
    <property type="match status" value="1"/>
</dbReference>
<gene>
    <name evidence="3" type="ORF">QIS74_12781</name>
</gene>
<dbReference type="AlphaFoldDB" id="A0AAV9SUZ5"/>
<feature type="domain" description="AB hydrolase-1" evidence="2">
    <location>
        <begin position="3"/>
        <end position="247"/>
    </location>
</feature>
<keyword evidence="4" id="KW-1185">Reference proteome</keyword>
<comment type="caution">
    <text evidence="3">The sequence shown here is derived from an EMBL/GenBank/DDBJ whole genome shotgun (WGS) entry which is preliminary data.</text>
</comment>
<dbReference type="InterPro" id="IPR029058">
    <property type="entry name" value="AB_hydrolase_fold"/>
</dbReference>
<dbReference type="PANTHER" id="PTHR47751:SF2">
    <property type="entry name" value="DLTD N-TERMINAL DOMAIN PROTEIN (AFU_ORTHOLOGUE AFUA_8G00380)-RELATED"/>
    <property type="match status" value="1"/>
</dbReference>
<evidence type="ECO:0000313" key="3">
    <source>
        <dbReference type="EMBL" id="KAK6207700.1"/>
    </source>
</evidence>
<dbReference type="Proteomes" id="UP001327957">
    <property type="component" value="Unassembled WGS sequence"/>
</dbReference>
<dbReference type="SUPFAM" id="SSF53474">
    <property type="entry name" value="alpha/beta-Hydrolases"/>
    <property type="match status" value="1"/>
</dbReference>
<dbReference type="InterPro" id="IPR051411">
    <property type="entry name" value="Polyketide_trans_af380"/>
</dbReference>
<dbReference type="InterPro" id="IPR000073">
    <property type="entry name" value="AB_hydrolase_1"/>
</dbReference>
<evidence type="ECO:0000259" key="2">
    <source>
        <dbReference type="Pfam" id="PF00561"/>
    </source>
</evidence>
<organism evidence="3 4">
    <name type="scientific">Colletotrichum tabaci</name>
    <dbReference type="NCBI Taxonomy" id="1209068"/>
    <lineage>
        <taxon>Eukaryota</taxon>
        <taxon>Fungi</taxon>
        <taxon>Dikarya</taxon>
        <taxon>Ascomycota</taxon>
        <taxon>Pezizomycotina</taxon>
        <taxon>Sordariomycetes</taxon>
        <taxon>Hypocreomycetidae</taxon>
        <taxon>Glomerellales</taxon>
        <taxon>Glomerellaceae</taxon>
        <taxon>Colletotrichum</taxon>
        <taxon>Colletotrichum destructivum species complex</taxon>
    </lineage>
</organism>
<accession>A0AAV9SUZ5</accession>
<name>A0AAV9SUZ5_9PEZI</name>
<sequence length="266" mass="29691">MTHGLGGTRHFLLPPFASAFHEAGYAVLLYDNRNWGDSDGLPRQESNPPLQQADYFDAFNYASTLSCVDSDRIVFWGSSFSGGNVIYAAAIDKRIKAAIIQCPAVSGETRSIAFKDRIPQLLEDRRIITSNEAPPTIPLIAADRESADPSTTNAMFPTKDAYDVMVEQSNAGSRWENFITSQTQLHMLSFEAQGMIHRVSPTPLLFVIPGNDVLVSTKSQLDAFNKAREPKQLHYLEGCGHFDVYLGDFFCDNIKVQLEFLERYVK</sequence>
<dbReference type="EMBL" id="JASAOK010000053">
    <property type="protein sequence ID" value="KAK6207700.1"/>
    <property type="molecule type" value="Genomic_DNA"/>
</dbReference>